<feature type="compositionally biased region" description="Acidic residues" evidence="1">
    <location>
        <begin position="7"/>
        <end position="17"/>
    </location>
</feature>
<evidence type="ECO:0008006" key="5">
    <source>
        <dbReference type="Google" id="ProtNLM"/>
    </source>
</evidence>
<dbReference type="Proteomes" id="UP001530293">
    <property type="component" value="Unassembled WGS sequence"/>
</dbReference>
<comment type="caution">
    <text evidence="3">The sequence shown here is derived from an EMBL/GenBank/DDBJ whole genome shotgun (WGS) entry which is preliminary data.</text>
</comment>
<keyword evidence="2" id="KW-1133">Transmembrane helix</keyword>
<feature type="transmembrane region" description="Helical" evidence="2">
    <location>
        <begin position="202"/>
        <end position="224"/>
    </location>
</feature>
<evidence type="ECO:0000256" key="2">
    <source>
        <dbReference type="SAM" id="Phobius"/>
    </source>
</evidence>
<gene>
    <name evidence="3" type="ORF">ACHAWU_002847</name>
</gene>
<feature type="region of interest" description="Disordered" evidence="1">
    <location>
        <begin position="273"/>
        <end position="297"/>
    </location>
</feature>
<reference evidence="3 4" key="1">
    <citation type="submission" date="2024-10" db="EMBL/GenBank/DDBJ databases">
        <title>Updated reference genomes for cyclostephanoid diatoms.</title>
        <authorList>
            <person name="Roberts W.R."/>
            <person name="Alverson A.J."/>
        </authorList>
    </citation>
    <scope>NUCLEOTIDE SEQUENCE [LARGE SCALE GENOMIC DNA]</scope>
    <source>
        <strain evidence="3 4">AJA232-27</strain>
    </source>
</reference>
<feature type="transmembrane region" description="Helical" evidence="2">
    <location>
        <begin position="170"/>
        <end position="190"/>
    </location>
</feature>
<proteinExistence type="predicted"/>
<evidence type="ECO:0000313" key="3">
    <source>
        <dbReference type="EMBL" id="KAL3757927.1"/>
    </source>
</evidence>
<keyword evidence="4" id="KW-1185">Reference proteome</keyword>
<name>A0ABD3M6W3_9STRA</name>
<sequence>MGSDNTNDNDNDNDNDNEASGSGSNAADIIDNRADIAPDDTISENDIQQQPRFASTTSENFTAAAVEAAPATLKCRAFPHGVYSVIISFWSGFAWLICLSQDGCDYARVTGSSVADITNNPSTPFIDAGFSHYRAPVLENGVWVLDMSVPCQAYNTDIVNIGAAAQFAKVASFMATVLGGAGAIFIWHSLCIEIDRVRWRWLAIEFLLASVLQALSFTSFASSLCQTNVCAMDFGARANLLACIMWALVSFLLICYAPSARVKSSAQQLQSQVDMPDRNTETGNQTGTAAPGVPELT</sequence>
<evidence type="ECO:0000256" key="1">
    <source>
        <dbReference type="SAM" id="MobiDB-lite"/>
    </source>
</evidence>
<feature type="region of interest" description="Disordered" evidence="1">
    <location>
        <begin position="1"/>
        <end position="38"/>
    </location>
</feature>
<dbReference type="AlphaFoldDB" id="A0ABD3M6W3"/>
<feature type="transmembrane region" description="Helical" evidence="2">
    <location>
        <begin position="236"/>
        <end position="257"/>
    </location>
</feature>
<evidence type="ECO:0000313" key="4">
    <source>
        <dbReference type="Proteomes" id="UP001530293"/>
    </source>
</evidence>
<accession>A0ABD3M6W3</accession>
<organism evidence="3 4">
    <name type="scientific">Discostella pseudostelligera</name>
    <dbReference type="NCBI Taxonomy" id="259834"/>
    <lineage>
        <taxon>Eukaryota</taxon>
        <taxon>Sar</taxon>
        <taxon>Stramenopiles</taxon>
        <taxon>Ochrophyta</taxon>
        <taxon>Bacillariophyta</taxon>
        <taxon>Coscinodiscophyceae</taxon>
        <taxon>Thalassiosirophycidae</taxon>
        <taxon>Stephanodiscales</taxon>
        <taxon>Stephanodiscaceae</taxon>
        <taxon>Discostella</taxon>
    </lineage>
</organism>
<dbReference type="EMBL" id="JALLBG020000247">
    <property type="protein sequence ID" value="KAL3757927.1"/>
    <property type="molecule type" value="Genomic_DNA"/>
</dbReference>
<keyword evidence="2" id="KW-0812">Transmembrane</keyword>
<feature type="compositionally biased region" description="Low complexity" evidence="1">
    <location>
        <begin position="18"/>
        <end position="29"/>
    </location>
</feature>
<keyword evidence="2" id="KW-0472">Membrane</keyword>
<protein>
    <recommendedName>
        <fullName evidence="5">Transmembrane protein</fullName>
    </recommendedName>
</protein>